<dbReference type="InterPro" id="IPR006571">
    <property type="entry name" value="TLDc_dom"/>
</dbReference>
<evidence type="ECO:0000256" key="5">
    <source>
        <dbReference type="SAM" id="MobiDB-lite"/>
    </source>
</evidence>
<dbReference type="EMBL" id="CAXLJM020000038">
    <property type="protein sequence ID" value="CAL8107430.1"/>
    <property type="molecule type" value="Genomic_DNA"/>
</dbReference>
<keyword evidence="3" id="KW-0496">Mitochondrion</keyword>
<evidence type="ECO:0000256" key="3">
    <source>
        <dbReference type="ARBA" id="ARBA00023128"/>
    </source>
</evidence>
<evidence type="ECO:0000313" key="7">
    <source>
        <dbReference type="EMBL" id="CAL8107430.1"/>
    </source>
</evidence>
<proteinExistence type="inferred from homology"/>
<comment type="subcellular location">
    <subcellularLocation>
        <location evidence="1">Mitochondrion</location>
    </subcellularLocation>
</comment>
<dbReference type="PROSITE" id="PS51886">
    <property type="entry name" value="TLDC"/>
    <property type="match status" value="1"/>
</dbReference>
<gene>
    <name evidence="7" type="ORF">ODALV1_LOCUS12669</name>
</gene>
<dbReference type="Pfam" id="PF07534">
    <property type="entry name" value="TLD"/>
    <property type="match status" value="1"/>
</dbReference>
<evidence type="ECO:0000256" key="1">
    <source>
        <dbReference type="ARBA" id="ARBA00004173"/>
    </source>
</evidence>
<dbReference type="PANTHER" id="PTHR23354:SF62">
    <property type="entry name" value="MUSTARD, ISOFORM V"/>
    <property type="match status" value="1"/>
</dbReference>
<feature type="domain" description="TLDc" evidence="6">
    <location>
        <begin position="208"/>
        <end position="372"/>
    </location>
</feature>
<comment type="similarity">
    <text evidence="2">Belongs to the OXR1 family.</text>
</comment>
<evidence type="ECO:0000313" key="8">
    <source>
        <dbReference type="Proteomes" id="UP001642540"/>
    </source>
</evidence>
<dbReference type="SMART" id="SM00584">
    <property type="entry name" value="TLDc"/>
    <property type="match status" value="1"/>
</dbReference>
<sequence>MATPIAHPIGINGSESQEKSPPPNNVPFMMVVTDVDAEYVEQSEKVKSTEALQQTDMAESHSQHGLNFLRSKNKSKTNGKREAPETQLSSWGSSEKVAKNDNTPVDANGKPATRWRRICKCLIGMKVKNKNNVPIPIPMPNEVSPEISPSNYNFDARKASTYSFDFEALSPNAMSTLRLSPDLRQRKSVSPARSELDFYLCDMGSMSEILNVHEVRQLSKSFPPSAVGCPCILIFSTSEDGYSLHNLYRRMHNLDQDSPIIIVIQDSKGRKFGALLSCTLKISEHFYGSGDSFLFRCGPPMEIFKWRVGENLFFIHSEENFLRIGAGGGKCGLWLDDNLFHGRTEECATFDSPPLVEENDFQIQSLECWTFGQV</sequence>
<keyword evidence="8" id="KW-1185">Reference proteome</keyword>
<organism evidence="7 8">
    <name type="scientific">Orchesella dallaii</name>
    <dbReference type="NCBI Taxonomy" id="48710"/>
    <lineage>
        <taxon>Eukaryota</taxon>
        <taxon>Metazoa</taxon>
        <taxon>Ecdysozoa</taxon>
        <taxon>Arthropoda</taxon>
        <taxon>Hexapoda</taxon>
        <taxon>Collembola</taxon>
        <taxon>Entomobryomorpha</taxon>
        <taxon>Entomobryoidea</taxon>
        <taxon>Orchesellidae</taxon>
        <taxon>Orchesellinae</taxon>
        <taxon>Orchesella</taxon>
    </lineage>
</organism>
<accession>A0ABP1QLH3</accession>
<feature type="region of interest" description="Disordered" evidence="5">
    <location>
        <begin position="1"/>
        <end position="26"/>
    </location>
</feature>
<comment type="caution">
    <text evidence="7">The sequence shown here is derived from an EMBL/GenBank/DDBJ whole genome shotgun (WGS) entry which is preliminary data.</text>
</comment>
<feature type="region of interest" description="Disordered" evidence="5">
    <location>
        <begin position="43"/>
        <end position="110"/>
    </location>
</feature>
<evidence type="ECO:0000259" key="6">
    <source>
        <dbReference type="PROSITE" id="PS51886"/>
    </source>
</evidence>
<evidence type="ECO:0000256" key="2">
    <source>
        <dbReference type="ARBA" id="ARBA00009540"/>
    </source>
</evidence>
<dbReference type="PANTHER" id="PTHR23354">
    <property type="entry name" value="NUCLEOLAR PROTEIN 7/ESTROGEN RECEPTOR COACTIVATOR-RELATED"/>
    <property type="match status" value="1"/>
</dbReference>
<name>A0ABP1QLH3_9HEXA</name>
<protein>
    <recommendedName>
        <fullName evidence="4">Oxidation resistance protein 1</fullName>
    </recommendedName>
</protein>
<evidence type="ECO:0000256" key="4">
    <source>
        <dbReference type="ARBA" id="ARBA00040604"/>
    </source>
</evidence>
<reference evidence="7 8" key="1">
    <citation type="submission" date="2024-08" db="EMBL/GenBank/DDBJ databases">
        <authorList>
            <person name="Cucini C."/>
            <person name="Frati F."/>
        </authorList>
    </citation>
    <scope>NUCLEOTIDE SEQUENCE [LARGE SCALE GENOMIC DNA]</scope>
</reference>
<dbReference type="Proteomes" id="UP001642540">
    <property type="component" value="Unassembled WGS sequence"/>
</dbReference>